<dbReference type="RefSeq" id="WP_219502775.1">
    <property type="nucleotide sequence ID" value="NZ_JAHXDN010000003.1"/>
</dbReference>
<proteinExistence type="inferred from homology"/>
<name>A0A9X1JYW7_9RHOB</name>
<evidence type="ECO:0000256" key="6">
    <source>
        <dbReference type="ARBA" id="ARBA00023033"/>
    </source>
</evidence>
<organism evidence="9 10">
    <name type="scientific">Roseobacter insulae</name>
    <dbReference type="NCBI Taxonomy" id="2859783"/>
    <lineage>
        <taxon>Bacteria</taxon>
        <taxon>Pseudomonadati</taxon>
        <taxon>Pseudomonadota</taxon>
        <taxon>Alphaproteobacteria</taxon>
        <taxon>Rhodobacterales</taxon>
        <taxon>Roseobacteraceae</taxon>
        <taxon>Roseobacter</taxon>
    </lineage>
</organism>
<dbReference type="PROSITE" id="PS00086">
    <property type="entry name" value="CYTOCHROME_P450"/>
    <property type="match status" value="1"/>
</dbReference>
<keyword evidence="5 8" id="KW-0408">Iron</keyword>
<keyword evidence="6 8" id="KW-0503">Monooxygenase</keyword>
<dbReference type="GO" id="GO:0004497">
    <property type="term" value="F:monooxygenase activity"/>
    <property type="evidence" value="ECO:0007669"/>
    <property type="project" value="UniProtKB-KW"/>
</dbReference>
<gene>
    <name evidence="9" type="ORF">KX928_12480</name>
</gene>
<dbReference type="EMBL" id="JAHXDN010000003">
    <property type="protein sequence ID" value="MBW4708600.1"/>
    <property type="molecule type" value="Genomic_DNA"/>
</dbReference>
<evidence type="ECO:0000313" key="10">
    <source>
        <dbReference type="Proteomes" id="UP001138661"/>
    </source>
</evidence>
<reference evidence="9" key="1">
    <citation type="submission" date="2021-07" db="EMBL/GenBank/DDBJ databases">
        <title>Roseobacter insulae sp. nov., isolated from a tidal flat.</title>
        <authorList>
            <person name="Park S."/>
            <person name="Yoon J.-H."/>
        </authorList>
    </citation>
    <scope>NUCLEOTIDE SEQUENCE</scope>
    <source>
        <strain evidence="9">YSTF-M11</strain>
    </source>
</reference>
<evidence type="ECO:0000256" key="7">
    <source>
        <dbReference type="ARBA" id="ARBA00043906"/>
    </source>
</evidence>
<dbReference type="PANTHER" id="PTHR46696">
    <property type="entry name" value="P450, PUTATIVE (EUROFUNG)-RELATED"/>
    <property type="match status" value="1"/>
</dbReference>
<keyword evidence="4 8" id="KW-0560">Oxidoreductase</keyword>
<dbReference type="InterPro" id="IPR017972">
    <property type="entry name" value="Cyt_P450_CS"/>
</dbReference>
<dbReference type="InterPro" id="IPR001128">
    <property type="entry name" value="Cyt_P450"/>
</dbReference>
<dbReference type="Pfam" id="PF00067">
    <property type="entry name" value="p450"/>
    <property type="match status" value="2"/>
</dbReference>
<dbReference type="GO" id="GO:0016705">
    <property type="term" value="F:oxidoreductase activity, acting on paired donors, with incorporation or reduction of molecular oxygen"/>
    <property type="evidence" value="ECO:0007669"/>
    <property type="project" value="InterPro"/>
</dbReference>
<dbReference type="GO" id="GO:0020037">
    <property type="term" value="F:heme binding"/>
    <property type="evidence" value="ECO:0007669"/>
    <property type="project" value="InterPro"/>
</dbReference>
<dbReference type="PANTHER" id="PTHR46696:SF1">
    <property type="entry name" value="CYTOCHROME P450 YJIB-RELATED"/>
    <property type="match status" value="1"/>
</dbReference>
<dbReference type="AlphaFoldDB" id="A0A9X1JYW7"/>
<accession>A0A9X1JYW7</accession>
<keyword evidence="2 8" id="KW-0349">Heme</keyword>
<protein>
    <submittedName>
        <fullName evidence="9">Cytochrome P450</fullName>
    </submittedName>
</protein>
<evidence type="ECO:0000256" key="2">
    <source>
        <dbReference type="ARBA" id="ARBA00022617"/>
    </source>
</evidence>
<evidence type="ECO:0000256" key="5">
    <source>
        <dbReference type="ARBA" id="ARBA00023004"/>
    </source>
</evidence>
<evidence type="ECO:0000256" key="3">
    <source>
        <dbReference type="ARBA" id="ARBA00022723"/>
    </source>
</evidence>
<dbReference type="GO" id="GO:0005506">
    <property type="term" value="F:iron ion binding"/>
    <property type="evidence" value="ECO:0007669"/>
    <property type="project" value="InterPro"/>
</dbReference>
<dbReference type="Proteomes" id="UP001138661">
    <property type="component" value="Unassembled WGS sequence"/>
</dbReference>
<evidence type="ECO:0000256" key="8">
    <source>
        <dbReference type="RuleBase" id="RU000461"/>
    </source>
</evidence>
<keyword evidence="3 8" id="KW-0479">Metal-binding</keyword>
<evidence type="ECO:0000313" key="9">
    <source>
        <dbReference type="EMBL" id="MBW4708600.1"/>
    </source>
</evidence>
<comment type="caution">
    <text evidence="9">The sequence shown here is derived from an EMBL/GenBank/DDBJ whole genome shotgun (WGS) entry which is preliminary data.</text>
</comment>
<evidence type="ECO:0000256" key="4">
    <source>
        <dbReference type="ARBA" id="ARBA00023002"/>
    </source>
</evidence>
<keyword evidence="10" id="KW-1185">Reference proteome</keyword>
<dbReference type="CDD" id="cd20625">
    <property type="entry name" value="CYP164-like"/>
    <property type="match status" value="1"/>
</dbReference>
<sequence>MKTLIQSPLDPSFVQNPYALYDRVLADDPIRFWQDYGMMAAFDANTVHALLRDRRLGRAVPDAQKTETPTHLAAFEAVERYSMLDMEPPTHTRLRGLVLRAFTSRRIKALSPDINAICDTLLDAFPTTPFDLIPAYCTALPVRIIARLLGVPEAMSDDLLKWSNTMVAMYQAGRDRTTEEAANTAAREFAAFLSDYIEKRRTDPTDDLITHLIAAEEDGEKLTRDEMIGTCILLLNAGHEATVHTMGNAVKALLENDTPPRALRPDNIAATVEEVLRFDPPLHMFTRYAYQDIEVGGHVLEKGQQVALMLGSAGRDPARVTDPHRFDPFRPPAAHAAFGGGLHFCVGAPLARLELQIGLQRLFDYAPAMKLVTPPVYANTYHFHGLRALQVAL</sequence>
<dbReference type="FunFam" id="1.10.630.10:FF:000018">
    <property type="entry name" value="Cytochrome P450 monooxygenase"/>
    <property type="match status" value="1"/>
</dbReference>
<comment type="function">
    <text evidence="7">Cytochromes P450 are a group of heme-thiolate monooxygenases. They oxidize a variety of structurally unrelated compounds, including steroids, fatty acids, and xenobiotics.</text>
</comment>
<comment type="similarity">
    <text evidence="1 8">Belongs to the cytochrome P450 family.</text>
</comment>
<evidence type="ECO:0000256" key="1">
    <source>
        <dbReference type="ARBA" id="ARBA00010617"/>
    </source>
</evidence>